<organism evidence="2 3">
    <name type="scientific">Lasiosphaeria miniovina</name>
    <dbReference type="NCBI Taxonomy" id="1954250"/>
    <lineage>
        <taxon>Eukaryota</taxon>
        <taxon>Fungi</taxon>
        <taxon>Dikarya</taxon>
        <taxon>Ascomycota</taxon>
        <taxon>Pezizomycotina</taxon>
        <taxon>Sordariomycetes</taxon>
        <taxon>Sordariomycetidae</taxon>
        <taxon>Sordariales</taxon>
        <taxon>Lasiosphaeriaceae</taxon>
        <taxon>Lasiosphaeria</taxon>
    </lineage>
</organism>
<dbReference type="GeneID" id="85316924"/>
<comment type="caution">
    <text evidence="2">The sequence shown here is derived from an EMBL/GenBank/DDBJ whole genome shotgun (WGS) entry which is preliminary data.</text>
</comment>
<sequence>MSTHAFGTNNTDPRASDADNDARGTDLRETSREFQAINASRRGGPHRGNSSEVLVQDTSPLYWLAAAAQQAQDRIEQSNLYDTNDHGESGARVDETVAHDINSRRLSRVIWPGEPAPSNSMVASSSLAGLSPRIPGPDGLPINSGRLVAHLSLIGPTSPNTGYIDPTFLDISRTKSPSHPHRLVAAAAASPQPADRPSLSVMWSSMGTEQSPLSPSPNKGDSPPVRGTEGLFGLYGAEFFMPSIIDTMKELSDE</sequence>
<evidence type="ECO:0000256" key="1">
    <source>
        <dbReference type="SAM" id="MobiDB-lite"/>
    </source>
</evidence>
<gene>
    <name evidence="2" type="ORF">B0T26DRAFT_187267</name>
</gene>
<dbReference type="Proteomes" id="UP001172101">
    <property type="component" value="Unassembled WGS sequence"/>
</dbReference>
<feature type="region of interest" description="Disordered" evidence="1">
    <location>
        <begin position="205"/>
        <end position="229"/>
    </location>
</feature>
<feature type="compositionally biased region" description="Basic and acidic residues" evidence="1">
    <location>
        <begin position="14"/>
        <end position="32"/>
    </location>
</feature>
<feature type="compositionally biased region" description="Polar residues" evidence="1">
    <location>
        <begin position="1"/>
        <end position="13"/>
    </location>
</feature>
<feature type="compositionally biased region" description="Polar residues" evidence="1">
    <location>
        <begin position="205"/>
        <end position="219"/>
    </location>
</feature>
<dbReference type="AlphaFoldDB" id="A0AA40B783"/>
<protein>
    <submittedName>
        <fullName evidence="2">Uncharacterized protein</fullName>
    </submittedName>
</protein>
<dbReference type="EMBL" id="JAUIRO010000002">
    <property type="protein sequence ID" value="KAK0728904.1"/>
    <property type="molecule type" value="Genomic_DNA"/>
</dbReference>
<feature type="region of interest" description="Disordered" evidence="1">
    <location>
        <begin position="1"/>
        <end position="52"/>
    </location>
</feature>
<evidence type="ECO:0000313" key="2">
    <source>
        <dbReference type="EMBL" id="KAK0728904.1"/>
    </source>
</evidence>
<evidence type="ECO:0000313" key="3">
    <source>
        <dbReference type="Proteomes" id="UP001172101"/>
    </source>
</evidence>
<accession>A0AA40B783</accession>
<reference evidence="2" key="1">
    <citation type="submission" date="2023-06" db="EMBL/GenBank/DDBJ databases">
        <title>Genome-scale phylogeny and comparative genomics of the fungal order Sordariales.</title>
        <authorList>
            <consortium name="Lawrence Berkeley National Laboratory"/>
            <person name="Hensen N."/>
            <person name="Bonometti L."/>
            <person name="Westerberg I."/>
            <person name="Brannstrom I.O."/>
            <person name="Guillou S."/>
            <person name="Cros-Aarteil S."/>
            <person name="Calhoun S."/>
            <person name="Haridas S."/>
            <person name="Kuo A."/>
            <person name="Mondo S."/>
            <person name="Pangilinan J."/>
            <person name="Riley R."/>
            <person name="LaButti K."/>
            <person name="Andreopoulos B."/>
            <person name="Lipzen A."/>
            <person name="Chen C."/>
            <person name="Yanf M."/>
            <person name="Daum C."/>
            <person name="Ng V."/>
            <person name="Clum A."/>
            <person name="Steindorff A."/>
            <person name="Ohm R."/>
            <person name="Martin F."/>
            <person name="Silar P."/>
            <person name="Natvig D."/>
            <person name="Lalanne C."/>
            <person name="Gautier V."/>
            <person name="Ament-velasquez S.L."/>
            <person name="Kruys A."/>
            <person name="Hutchinson M.I."/>
            <person name="Powell A.J."/>
            <person name="Barry K."/>
            <person name="Miller A.N."/>
            <person name="Grigoriev I.V."/>
            <person name="Debuchy R."/>
            <person name="Gladieux P."/>
            <person name="Thoren M.H."/>
            <person name="Johannesson H."/>
        </authorList>
    </citation>
    <scope>NUCLEOTIDE SEQUENCE</scope>
    <source>
        <strain evidence="2">SMH2392-1A</strain>
    </source>
</reference>
<name>A0AA40B783_9PEZI</name>
<dbReference type="RefSeq" id="XP_060301759.1">
    <property type="nucleotide sequence ID" value="XM_060433654.1"/>
</dbReference>
<keyword evidence="3" id="KW-1185">Reference proteome</keyword>
<proteinExistence type="predicted"/>